<evidence type="ECO:0000259" key="2">
    <source>
        <dbReference type="Pfam" id="PF00326"/>
    </source>
</evidence>
<dbReference type="GO" id="GO:0006508">
    <property type="term" value="P:proteolysis"/>
    <property type="evidence" value="ECO:0007669"/>
    <property type="project" value="InterPro"/>
</dbReference>
<reference evidence="3 4" key="1">
    <citation type="submission" date="2023-08" db="EMBL/GenBank/DDBJ databases">
        <title>Pleionea litopenaei sp. nov., isolated from stomach of juvenile Litopenaeus vannamei.</title>
        <authorList>
            <person name="Rho A.M."/>
            <person name="Hwang C.Y."/>
        </authorList>
    </citation>
    <scope>NUCLEOTIDE SEQUENCE [LARGE SCALE GENOMIC DNA]</scope>
    <source>
        <strain evidence="3 4">HL-JVS1</strain>
    </source>
</reference>
<sequence length="936" mass="107650">MNKLVGLFVVAGLLFINIVNANSYIEPKKLFDNPTASRYILSENAQYLLGRRLFNGRGYLELVNVEDLSSTKLIHFDFRNQTYIIDYFWIDNHHVYLKGLYNGIAMQYLVKLEFSADEIKFVVDSIPDKYKLLSKRLDNDGRLWVLERIRTHRTLYSLTIDDLTKSNPENAKTFDYPLDDAINYFLNHDGKPAFGLTSENEEIYVWLLDKNNQWKKSYGLLSTRSKFNVVGWIDENKVAVLSNENTDKVVLIEFDLSKNEYGDILFEHAKYDLTVARMNSKGEVVLVGYMDHGMINYEYIDSELSEERQRVQALFANKRIAIQSMEGSTLVVYAYASGDSGSFYLVDINSNKIKHLRYSYDQHKDIKLTPTVVKVVKNREGEELETYFTPAAKFSDLNVLLVMPHGGPVGVRDDNYYDPLIQFLSNRGYSILRVNYSGSTGFGKAHMEKGRGQLGLKIERDIVDSVNALLKERSFKKRCSIGFSYGGYSAFMLAVDQPNDYQCVVAGFGIYDLKLLFNDSNFAAIKEYREAVEYVVGEESEDLKERSPVYLADKLNSPILIVGGKEDPRARIEHSNRLKYMLGQYKKEYEYLYYNDTGHGHDSWNWDIHQAILTDQFIRKSLELPAIKDKKLRAEDYFTLASAYEFDDIVDNNTVKAVALYRDAAALGHANSAFNLAAIVHRGDGVTKNYNMAVEFYRRADELNFPDAGIRLYNIYSDKYEGPYDEKLAIKYLRRGAKLEHQPAIQKLASILCDAEKIDNNLSECIANLSKIDTKDKDSFKIVQSIADSFFSSDNVERIETIKNYFSTSHAIDSGQLTIKKNSHGIYRWGQYSKYDIEKPVEVPAEVQYGYYLKFGLRSPVEEDASKLVPVKVRWSYIEDEAEKPLFSSYKVYEVGADYRLSYLLLKEEETVSGKYALEILNLEDELLLRQVFYID</sequence>
<dbReference type="AlphaFoldDB" id="A0AA51RSM8"/>
<proteinExistence type="predicted"/>
<dbReference type="SUPFAM" id="SSF69322">
    <property type="entry name" value="Tricorn protease domain 2"/>
    <property type="match status" value="1"/>
</dbReference>
<dbReference type="InterPro" id="IPR006597">
    <property type="entry name" value="Sel1-like"/>
</dbReference>
<dbReference type="Pfam" id="PF08238">
    <property type="entry name" value="Sel1"/>
    <property type="match status" value="4"/>
</dbReference>
<organism evidence="3 4">
    <name type="scientific">Pleionea litopenaei</name>
    <dbReference type="NCBI Taxonomy" id="3070815"/>
    <lineage>
        <taxon>Bacteria</taxon>
        <taxon>Pseudomonadati</taxon>
        <taxon>Pseudomonadota</taxon>
        <taxon>Gammaproteobacteria</taxon>
        <taxon>Oceanospirillales</taxon>
        <taxon>Pleioneaceae</taxon>
        <taxon>Pleionea</taxon>
    </lineage>
</organism>
<dbReference type="EMBL" id="CP133548">
    <property type="protein sequence ID" value="WMS86850.1"/>
    <property type="molecule type" value="Genomic_DNA"/>
</dbReference>
<dbReference type="PANTHER" id="PTHR42776">
    <property type="entry name" value="SERINE PEPTIDASE S9 FAMILY MEMBER"/>
    <property type="match status" value="1"/>
</dbReference>
<evidence type="ECO:0000313" key="3">
    <source>
        <dbReference type="EMBL" id="WMS86850.1"/>
    </source>
</evidence>
<dbReference type="PANTHER" id="PTHR42776:SF27">
    <property type="entry name" value="DIPEPTIDYL PEPTIDASE FAMILY MEMBER 6"/>
    <property type="match status" value="1"/>
</dbReference>
<feature type="domain" description="Peptidase S9 prolyl oligopeptidase catalytic" evidence="2">
    <location>
        <begin position="420"/>
        <end position="621"/>
    </location>
</feature>
<dbReference type="GO" id="GO:0004252">
    <property type="term" value="F:serine-type endopeptidase activity"/>
    <property type="evidence" value="ECO:0007669"/>
    <property type="project" value="TreeGrafter"/>
</dbReference>
<dbReference type="InterPro" id="IPR001375">
    <property type="entry name" value="Peptidase_S9_cat"/>
</dbReference>
<dbReference type="Gene3D" id="1.25.40.10">
    <property type="entry name" value="Tetratricopeptide repeat domain"/>
    <property type="match status" value="1"/>
</dbReference>
<dbReference type="SUPFAM" id="SSF53474">
    <property type="entry name" value="alpha/beta-Hydrolases"/>
    <property type="match status" value="1"/>
</dbReference>
<dbReference type="KEGG" id="plei:Q9312_16670"/>
<dbReference type="InterPro" id="IPR029058">
    <property type="entry name" value="AB_hydrolase_fold"/>
</dbReference>
<evidence type="ECO:0000313" key="4">
    <source>
        <dbReference type="Proteomes" id="UP001239782"/>
    </source>
</evidence>
<keyword evidence="1" id="KW-0378">Hydrolase</keyword>
<dbReference type="RefSeq" id="WP_309201986.1">
    <property type="nucleotide sequence ID" value="NZ_CP133548.1"/>
</dbReference>
<gene>
    <name evidence="3" type="ORF">Q9312_16670</name>
</gene>
<dbReference type="SMART" id="SM00671">
    <property type="entry name" value="SEL1"/>
    <property type="match status" value="3"/>
</dbReference>
<dbReference type="Proteomes" id="UP001239782">
    <property type="component" value="Chromosome"/>
</dbReference>
<dbReference type="Gene3D" id="3.40.50.1820">
    <property type="entry name" value="alpha/beta hydrolase"/>
    <property type="match status" value="1"/>
</dbReference>
<evidence type="ECO:0000256" key="1">
    <source>
        <dbReference type="ARBA" id="ARBA00022801"/>
    </source>
</evidence>
<protein>
    <submittedName>
        <fullName evidence="3">Prolyl oligopeptidase family serine peptidase</fullName>
    </submittedName>
</protein>
<name>A0AA51RSM8_9GAMM</name>
<dbReference type="SUPFAM" id="SSF81901">
    <property type="entry name" value="HCP-like"/>
    <property type="match status" value="1"/>
</dbReference>
<accession>A0AA51RSM8</accession>
<dbReference type="Pfam" id="PF00326">
    <property type="entry name" value="Peptidase_S9"/>
    <property type="match status" value="1"/>
</dbReference>
<dbReference type="InterPro" id="IPR011990">
    <property type="entry name" value="TPR-like_helical_dom_sf"/>
</dbReference>
<keyword evidence="4" id="KW-1185">Reference proteome</keyword>